<evidence type="ECO:0000313" key="4">
    <source>
        <dbReference type="Proteomes" id="UP000494329"/>
    </source>
</evidence>
<name>A0A6J5DL13_9BURK</name>
<dbReference type="RefSeq" id="WP_175110804.1">
    <property type="nucleotide sequence ID" value="NZ_CADIKF010000013.1"/>
</dbReference>
<feature type="chain" id="PRO_5026663336" evidence="2">
    <location>
        <begin position="20"/>
        <end position="73"/>
    </location>
</feature>
<gene>
    <name evidence="3" type="ORF">LMG29739_02061</name>
</gene>
<keyword evidence="4" id="KW-1185">Reference proteome</keyword>
<feature type="region of interest" description="Disordered" evidence="1">
    <location>
        <begin position="46"/>
        <end position="73"/>
    </location>
</feature>
<sequence length="73" mass="7628">MKKLALCVALAAIGMSAIANERSTLGDDPATGLHENGAALKAMVDHALSSSRKDDPSPRSGRHDFDIDGQPAR</sequence>
<dbReference type="Proteomes" id="UP000494329">
    <property type="component" value="Unassembled WGS sequence"/>
</dbReference>
<protein>
    <submittedName>
        <fullName evidence="3">Uncharacterized protein</fullName>
    </submittedName>
</protein>
<feature type="compositionally biased region" description="Basic and acidic residues" evidence="1">
    <location>
        <begin position="51"/>
        <end position="66"/>
    </location>
</feature>
<proteinExistence type="predicted"/>
<accession>A0A6J5DL13</accession>
<evidence type="ECO:0000313" key="3">
    <source>
        <dbReference type="EMBL" id="CAB3754980.1"/>
    </source>
</evidence>
<evidence type="ECO:0000256" key="1">
    <source>
        <dbReference type="SAM" id="MobiDB-lite"/>
    </source>
</evidence>
<dbReference type="AlphaFoldDB" id="A0A6J5DL13"/>
<organism evidence="3 4">
    <name type="scientific">Paraburkholderia solisilvae</name>
    <dbReference type="NCBI Taxonomy" id="624376"/>
    <lineage>
        <taxon>Bacteria</taxon>
        <taxon>Pseudomonadati</taxon>
        <taxon>Pseudomonadota</taxon>
        <taxon>Betaproteobacteria</taxon>
        <taxon>Burkholderiales</taxon>
        <taxon>Burkholderiaceae</taxon>
        <taxon>Paraburkholderia</taxon>
    </lineage>
</organism>
<keyword evidence="2" id="KW-0732">Signal</keyword>
<reference evidence="3 4" key="1">
    <citation type="submission" date="2020-04" db="EMBL/GenBank/DDBJ databases">
        <authorList>
            <person name="De Canck E."/>
        </authorList>
    </citation>
    <scope>NUCLEOTIDE SEQUENCE [LARGE SCALE GENOMIC DNA]</scope>
    <source>
        <strain evidence="3 4">LMG 29739</strain>
    </source>
</reference>
<dbReference type="EMBL" id="CADIKF010000013">
    <property type="protein sequence ID" value="CAB3754980.1"/>
    <property type="molecule type" value="Genomic_DNA"/>
</dbReference>
<feature type="signal peptide" evidence="2">
    <location>
        <begin position="1"/>
        <end position="19"/>
    </location>
</feature>
<evidence type="ECO:0000256" key="2">
    <source>
        <dbReference type="SAM" id="SignalP"/>
    </source>
</evidence>